<feature type="region of interest" description="Disordered" evidence="1">
    <location>
        <begin position="139"/>
        <end position="165"/>
    </location>
</feature>
<feature type="compositionally biased region" description="Polar residues" evidence="1">
    <location>
        <begin position="514"/>
        <end position="523"/>
    </location>
</feature>
<feature type="region of interest" description="Disordered" evidence="1">
    <location>
        <begin position="514"/>
        <end position="544"/>
    </location>
</feature>
<sequence>MFFRETRETEEAIRRMFCEARGKMKNRITLKKKSDPGKFAVPCTVKEDLGLKVEPSKESFTFVDCSQRSSGGIVRDLEMYIGNALVPVDFHVLDVKLNWNSSLLLGQAFLSIVACHSGAEYETEYSASIETHTATSIESSHQKSIDITKEESVDTSPRDWENDYYNPTMAAHTRDTLHTEEYDEDYEEERAIEYRAILDKEDRLLHHSYWKGNAPSIDKTVSTSIYTHLHQTSRQRASADIAYYPSIDTGVDRAREGDYSIGSWADDHHHEIYAVELQFMSQERTISSCNNATVQRINRGFQIKHARLFTQTKLGPEIYTKDEINEMFYGVCGAQEKNEGDFQMKLDGVYYPLNDSISWSTTYMEEMGQDIAKIQTQRAAEATDEREIVEIHGYIAHRPEASTSLDRRNDKSNESHRRTSVDEATNRGRLVPKVKSDMSDTHNQGEEILDDAYATFIRNQFQLESLGDRLQKLENTTASMKDKWRRENEAMKDFTADNRDLQGREVGYGSISLATTHAQSDKTTNADKDPQMHDGTPVDANADKTPARNVSTVTADAAILDQMKEMFVSSQKKTDEQGKLVASLAKQVKTLTAKARSKAPR</sequence>
<feature type="compositionally biased region" description="Basic and acidic residues" evidence="1">
    <location>
        <begin position="399"/>
        <end position="426"/>
    </location>
</feature>
<feature type="compositionally biased region" description="Basic and acidic residues" evidence="1">
    <location>
        <begin position="140"/>
        <end position="161"/>
    </location>
</feature>
<accession>A0A8S9RCQ0</accession>
<gene>
    <name evidence="2" type="ORF">F2Q69_00059073</name>
</gene>
<dbReference type="EMBL" id="QGKX02000095">
    <property type="protein sequence ID" value="KAF3570517.1"/>
    <property type="molecule type" value="Genomic_DNA"/>
</dbReference>
<evidence type="ECO:0000313" key="3">
    <source>
        <dbReference type="Proteomes" id="UP000712600"/>
    </source>
</evidence>
<comment type="caution">
    <text evidence="2">The sequence shown here is derived from an EMBL/GenBank/DDBJ whole genome shotgun (WGS) entry which is preliminary data.</text>
</comment>
<feature type="region of interest" description="Disordered" evidence="1">
    <location>
        <begin position="399"/>
        <end position="441"/>
    </location>
</feature>
<protein>
    <submittedName>
        <fullName evidence="2">Uncharacterized protein</fullName>
    </submittedName>
</protein>
<dbReference type="AlphaFoldDB" id="A0A8S9RCQ0"/>
<proteinExistence type="predicted"/>
<evidence type="ECO:0000256" key="1">
    <source>
        <dbReference type="SAM" id="MobiDB-lite"/>
    </source>
</evidence>
<organism evidence="2 3">
    <name type="scientific">Brassica cretica</name>
    <name type="common">Mustard</name>
    <dbReference type="NCBI Taxonomy" id="69181"/>
    <lineage>
        <taxon>Eukaryota</taxon>
        <taxon>Viridiplantae</taxon>
        <taxon>Streptophyta</taxon>
        <taxon>Embryophyta</taxon>
        <taxon>Tracheophyta</taxon>
        <taxon>Spermatophyta</taxon>
        <taxon>Magnoliopsida</taxon>
        <taxon>eudicotyledons</taxon>
        <taxon>Gunneridae</taxon>
        <taxon>Pentapetalae</taxon>
        <taxon>rosids</taxon>
        <taxon>malvids</taxon>
        <taxon>Brassicales</taxon>
        <taxon>Brassicaceae</taxon>
        <taxon>Brassiceae</taxon>
        <taxon>Brassica</taxon>
    </lineage>
</organism>
<name>A0A8S9RCQ0_BRACR</name>
<dbReference type="Proteomes" id="UP000712600">
    <property type="component" value="Unassembled WGS sequence"/>
</dbReference>
<evidence type="ECO:0000313" key="2">
    <source>
        <dbReference type="EMBL" id="KAF3570517.1"/>
    </source>
</evidence>
<reference evidence="2" key="1">
    <citation type="submission" date="2019-12" db="EMBL/GenBank/DDBJ databases">
        <title>Genome sequencing and annotation of Brassica cretica.</title>
        <authorList>
            <person name="Studholme D.J."/>
            <person name="Sarris P."/>
        </authorList>
    </citation>
    <scope>NUCLEOTIDE SEQUENCE</scope>
    <source>
        <strain evidence="2">PFS-109/04</strain>
        <tissue evidence="2">Leaf</tissue>
    </source>
</reference>